<dbReference type="InterPro" id="IPR012677">
    <property type="entry name" value="Nucleotide-bd_a/b_plait_sf"/>
</dbReference>
<keyword evidence="1" id="KW-0808">Transferase</keyword>
<dbReference type="InterPro" id="IPR011004">
    <property type="entry name" value="Trimer_LpxA-like_sf"/>
</dbReference>
<dbReference type="CDD" id="cd12362">
    <property type="entry name" value="RRM3_CELF1-6"/>
    <property type="match status" value="1"/>
</dbReference>
<dbReference type="PANTHER" id="PTHR48027">
    <property type="entry name" value="HETEROGENEOUS NUCLEAR RIBONUCLEOPROTEIN 87F-RELATED"/>
    <property type="match status" value="1"/>
</dbReference>
<evidence type="ECO:0000313" key="13">
    <source>
        <dbReference type="Proteomes" id="UP000266196"/>
    </source>
</evidence>
<evidence type="ECO:0000313" key="10">
    <source>
        <dbReference type="EMBL" id="RHZ22327.1"/>
    </source>
</evidence>
<evidence type="ECO:0000313" key="6">
    <source>
        <dbReference type="EMBL" id="RHY14313.1"/>
    </source>
</evidence>
<dbReference type="Proteomes" id="UP000265716">
    <property type="component" value="Unassembled WGS sequence"/>
</dbReference>
<comment type="caution">
    <text evidence="8">The sequence shown here is derived from an EMBL/GenBank/DDBJ whole genome shotgun (WGS) entry which is preliminary data.</text>
</comment>
<dbReference type="Proteomes" id="UP000286510">
    <property type="component" value="Unassembled WGS sequence"/>
</dbReference>
<proteinExistence type="predicted"/>
<evidence type="ECO:0000313" key="8">
    <source>
        <dbReference type="EMBL" id="RHY69726.1"/>
    </source>
</evidence>
<organism evidence="8 15">
    <name type="scientific">Aphanomyces astaci</name>
    <name type="common">Crayfish plague agent</name>
    <dbReference type="NCBI Taxonomy" id="112090"/>
    <lineage>
        <taxon>Eukaryota</taxon>
        <taxon>Sar</taxon>
        <taxon>Stramenopiles</taxon>
        <taxon>Oomycota</taxon>
        <taxon>Saprolegniomycetes</taxon>
        <taxon>Saprolegniales</taxon>
        <taxon>Verrucalvaceae</taxon>
        <taxon>Aphanomyces</taxon>
    </lineage>
</organism>
<dbReference type="VEuPathDB" id="FungiDB:H257_00439"/>
<evidence type="ECO:0000256" key="1">
    <source>
        <dbReference type="ARBA" id="ARBA00022679"/>
    </source>
</evidence>
<evidence type="ECO:0000256" key="4">
    <source>
        <dbReference type="SAM" id="MobiDB-lite"/>
    </source>
</evidence>
<dbReference type="InterPro" id="IPR035979">
    <property type="entry name" value="RBD_domain_sf"/>
</dbReference>
<dbReference type="InterPro" id="IPR052462">
    <property type="entry name" value="SLIRP/GR-RBP-like"/>
</dbReference>
<evidence type="ECO:0000313" key="12">
    <source>
        <dbReference type="Proteomes" id="UP000265716"/>
    </source>
</evidence>
<dbReference type="EMBL" id="QUTA01005740">
    <property type="protein sequence ID" value="RHY14313.1"/>
    <property type="molecule type" value="Genomic_DNA"/>
</dbReference>
<evidence type="ECO:0000313" key="16">
    <source>
        <dbReference type="Proteomes" id="UP000283543"/>
    </source>
</evidence>
<dbReference type="EMBL" id="QUTC01004628">
    <property type="protein sequence ID" value="RHY63354.1"/>
    <property type="molecule type" value="Genomic_DNA"/>
</dbReference>
<dbReference type="EMBL" id="QUTE01008835">
    <property type="protein sequence ID" value="RHZ22327.1"/>
    <property type="molecule type" value="Genomic_DNA"/>
</dbReference>
<dbReference type="InterPro" id="IPR000504">
    <property type="entry name" value="RRM_dom"/>
</dbReference>
<dbReference type="Proteomes" id="UP000283543">
    <property type="component" value="Unassembled WGS sequence"/>
</dbReference>
<evidence type="ECO:0000313" key="7">
    <source>
        <dbReference type="EMBL" id="RHY63354.1"/>
    </source>
</evidence>
<feature type="region of interest" description="Disordered" evidence="4">
    <location>
        <begin position="259"/>
        <end position="286"/>
    </location>
</feature>
<dbReference type="SUPFAM" id="SSF51161">
    <property type="entry name" value="Trimeric LpxA-like enzymes"/>
    <property type="match status" value="1"/>
</dbReference>
<dbReference type="Gene3D" id="2.160.10.10">
    <property type="entry name" value="Hexapeptide repeat proteins"/>
    <property type="match status" value="1"/>
</dbReference>
<evidence type="ECO:0000313" key="14">
    <source>
        <dbReference type="Proteomes" id="UP000266239"/>
    </source>
</evidence>
<evidence type="ECO:0000256" key="3">
    <source>
        <dbReference type="PROSITE-ProRule" id="PRU00176"/>
    </source>
</evidence>
<dbReference type="SMART" id="SM00360">
    <property type="entry name" value="RRM"/>
    <property type="match status" value="1"/>
</dbReference>
<dbReference type="EMBL" id="QUTD01004098">
    <property type="protein sequence ID" value="RHY69726.1"/>
    <property type="molecule type" value="Genomic_DNA"/>
</dbReference>
<dbReference type="SUPFAM" id="SSF54928">
    <property type="entry name" value="RNA-binding domain, RBD"/>
    <property type="match status" value="1"/>
</dbReference>
<feature type="domain" description="RRM" evidence="5">
    <location>
        <begin position="184"/>
        <end position="265"/>
    </location>
</feature>
<dbReference type="EMBL" id="QUTB01002955">
    <property type="protein sequence ID" value="RHY70453.1"/>
    <property type="molecule type" value="Genomic_DNA"/>
</dbReference>
<protein>
    <recommendedName>
        <fullName evidence="5">RRM domain-containing protein</fullName>
    </recommendedName>
</protein>
<dbReference type="VEuPathDB" id="FungiDB:H257_00440"/>
<evidence type="ECO:0000313" key="15">
    <source>
        <dbReference type="Proteomes" id="UP000266643"/>
    </source>
</evidence>
<dbReference type="Gene3D" id="3.30.70.330">
    <property type="match status" value="1"/>
</dbReference>
<dbReference type="EMBL" id="QUTF01012492">
    <property type="protein sequence ID" value="RHZ23326.1"/>
    <property type="molecule type" value="Genomic_DNA"/>
</dbReference>
<reference evidence="12 13" key="1">
    <citation type="submission" date="2018-08" db="EMBL/GenBank/DDBJ databases">
        <title>Aphanomyces genome sequencing and annotation.</title>
        <authorList>
            <person name="Minardi D."/>
            <person name="Oidtmann B."/>
            <person name="Van Der Giezen M."/>
            <person name="Studholme D.J."/>
        </authorList>
    </citation>
    <scope>NUCLEOTIDE SEQUENCE [LARGE SCALE GENOMIC DNA]</scope>
    <source>
        <strain evidence="10 13">197901</strain>
        <strain evidence="8 15">D2</strain>
        <strain evidence="11 17">FDL457</strain>
        <strain evidence="7 12">SA</strain>
        <strain evidence="9 16">Si</strain>
        <strain evidence="6 14">Yx</strain>
    </source>
</reference>
<dbReference type="AlphaFoldDB" id="A0A397DRE1"/>
<dbReference type="Pfam" id="PF00076">
    <property type="entry name" value="RRM_1"/>
    <property type="match status" value="1"/>
</dbReference>
<dbReference type="PROSITE" id="PS50102">
    <property type="entry name" value="RRM"/>
    <property type="match status" value="1"/>
</dbReference>
<evidence type="ECO:0000313" key="17">
    <source>
        <dbReference type="Proteomes" id="UP000286510"/>
    </source>
</evidence>
<sequence>MERSRTDCTGSHVTLTNCIVGKRTVIHAGARIGQVHMTTTANTTIDRGSWRNTIIGVGTKMDNLVCHIHVACCTLHGVVYVGGQVGITQHLTIGDNVRIAAKSGVMHNLPSNATYGKFANNSKASAKWPTPKPNKVFQSLLALALRANNLNNSNRTAVSLNSSFKAVLRTGRKDTHSRMELPWATLRMRKVDTCILILSLMDLFNYFQTFGNVISARIMVEKESGRSRGFGFVSYDNAPSADAAIKGMNGFQVGRKRLKVQHKKEKGSGGGLYDDDLDEQASVAPQ</sequence>
<dbReference type="Proteomes" id="UP000266239">
    <property type="component" value="Unassembled WGS sequence"/>
</dbReference>
<dbReference type="PROSITE" id="PS00101">
    <property type="entry name" value="HEXAPEP_TRANSFERASES"/>
    <property type="match status" value="1"/>
</dbReference>
<dbReference type="GO" id="GO:0003723">
    <property type="term" value="F:RNA binding"/>
    <property type="evidence" value="ECO:0007669"/>
    <property type="project" value="UniProtKB-UniRule"/>
</dbReference>
<dbReference type="Proteomes" id="UP000266643">
    <property type="component" value="Unassembled WGS sequence"/>
</dbReference>
<dbReference type="Proteomes" id="UP000266196">
    <property type="component" value="Unassembled WGS sequence"/>
</dbReference>
<accession>A0A397DRE1</accession>
<dbReference type="InterPro" id="IPR018357">
    <property type="entry name" value="Hexapep_transf_CS"/>
</dbReference>
<dbReference type="GO" id="GO:0016740">
    <property type="term" value="F:transferase activity"/>
    <property type="evidence" value="ECO:0007669"/>
    <property type="project" value="UniProtKB-KW"/>
</dbReference>
<name>A0A397DRE1_APHAT</name>
<keyword evidence="2 3" id="KW-0694">RNA-binding</keyword>
<evidence type="ECO:0000259" key="5">
    <source>
        <dbReference type="PROSITE" id="PS50102"/>
    </source>
</evidence>
<evidence type="ECO:0000313" key="9">
    <source>
        <dbReference type="EMBL" id="RHY70453.1"/>
    </source>
</evidence>
<evidence type="ECO:0000256" key="2">
    <source>
        <dbReference type="ARBA" id="ARBA00022884"/>
    </source>
</evidence>
<gene>
    <name evidence="6" type="ORF">DYB25_000781</name>
    <name evidence="11" type="ORF">DYB26_001335</name>
    <name evidence="8" type="ORF">DYB30_000207</name>
    <name evidence="10" type="ORF">DYB31_001910</name>
    <name evidence="9" type="ORF">DYB34_000378</name>
    <name evidence="7" type="ORF">DYB38_002172</name>
</gene>
<evidence type="ECO:0000313" key="11">
    <source>
        <dbReference type="EMBL" id="RHZ23326.1"/>
    </source>
</evidence>